<keyword evidence="2" id="KW-0677">Repeat</keyword>
<dbReference type="PANTHER" id="PTHR45903:SF1">
    <property type="entry name" value="GLUTAMATE-RICH WD REPEAT-CONTAINING PROTEIN 1"/>
    <property type="match status" value="1"/>
</dbReference>
<dbReference type="InterPro" id="IPR036322">
    <property type="entry name" value="WD40_repeat_dom_sf"/>
</dbReference>
<dbReference type="SMART" id="SM00320">
    <property type="entry name" value="WD40"/>
    <property type="match status" value="5"/>
</dbReference>
<dbReference type="PANTHER" id="PTHR45903">
    <property type="entry name" value="GLUTAMATE-RICH WD REPEAT-CONTAINING PROTEIN 1"/>
    <property type="match status" value="1"/>
</dbReference>
<comment type="caution">
    <text evidence="6">The sequence shown here is derived from an EMBL/GenBank/DDBJ whole genome shotgun (WGS) entry which is preliminary data.</text>
</comment>
<feature type="domain" description="Histone-binding protein RBBP4-like N-terminal" evidence="5">
    <location>
        <begin position="123"/>
        <end position="187"/>
    </location>
</feature>
<dbReference type="Proteomes" id="UP000015354">
    <property type="component" value="Unassembled WGS sequence"/>
</dbReference>
<dbReference type="GO" id="GO:0005730">
    <property type="term" value="C:nucleolus"/>
    <property type="evidence" value="ECO:0007669"/>
    <property type="project" value="TreeGrafter"/>
</dbReference>
<evidence type="ECO:0000259" key="5">
    <source>
        <dbReference type="Pfam" id="PF12265"/>
    </source>
</evidence>
<evidence type="ECO:0000313" key="6">
    <source>
        <dbReference type="EMBL" id="EPY24938.1"/>
    </source>
</evidence>
<feature type="region of interest" description="Disordered" evidence="4">
    <location>
        <begin position="192"/>
        <end position="229"/>
    </location>
</feature>
<feature type="compositionally biased region" description="Basic and acidic residues" evidence="4">
    <location>
        <begin position="8"/>
        <end position="30"/>
    </location>
</feature>
<dbReference type="Pfam" id="PF00400">
    <property type="entry name" value="WD40"/>
    <property type="match status" value="1"/>
</dbReference>
<name>S9U7R5_9TRYP</name>
<dbReference type="OrthoDB" id="2161379at2759"/>
<gene>
    <name evidence="6" type="ORF">STCU_06929</name>
</gene>
<dbReference type="PROSITE" id="PS50082">
    <property type="entry name" value="WD_REPEATS_2"/>
    <property type="match status" value="1"/>
</dbReference>
<feature type="compositionally biased region" description="Acidic residues" evidence="4">
    <location>
        <begin position="194"/>
        <end position="224"/>
    </location>
</feature>
<accession>S9U7R5</accession>
<evidence type="ECO:0000256" key="3">
    <source>
        <dbReference type="PROSITE-ProRule" id="PRU00221"/>
    </source>
</evidence>
<dbReference type="InterPro" id="IPR022052">
    <property type="entry name" value="Histone-bd_RBBP4-like_N"/>
</dbReference>
<dbReference type="InterPro" id="IPR001680">
    <property type="entry name" value="WD40_rpt"/>
</dbReference>
<proteinExistence type="predicted"/>
<feature type="compositionally biased region" description="Acidic residues" evidence="4">
    <location>
        <begin position="31"/>
        <end position="74"/>
    </location>
</feature>
<dbReference type="GO" id="GO:0042254">
    <property type="term" value="P:ribosome biogenesis"/>
    <property type="evidence" value="ECO:0007669"/>
    <property type="project" value="TreeGrafter"/>
</dbReference>
<organism evidence="6 7">
    <name type="scientific">Strigomonas culicis</name>
    <dbReference type="NCBI Taxonomy" id="28005"/>
    <lineage>
        <taxon>Eukaryota</taxon>
        <taxon>Discoba</taxon>
        <taxon>Euglenozoa</taxon>
        <taxon>Kinetoplastea</taxon>
        <taxon>Metakinetoplastina</taxon>
        <taxon>Trypanosomatida</taxon>
        <taxon>Trypanosomatidae</taxon>
        <taxon>Strigomonadinae</taxon>
        <taxon>Strigomonas</taxon>
    </lineage>
</organism>
<dbReference type="EMBL" id="ATMH01006929">
    <property type="protein sequence ID" value="EPY24938.1"/>
    <property type="molecule type" value="Genomic_DNA"/>
</dbReference>
<dbReference type="AlphaFoldDB" id="S9U7R5"/>
<dbReference type="Gene3D" id="2.130.10.10">
    <property type="entry name" value="YVTN repeat-like/Quinoprotein amine dehydrogenase"/>
    <property type="match status" value="1"/>
</dbReference>
<dbReference type="InterPro" id="IPR051972">
    <property type="entry name" value="Glutamate-rich_WD_repeat"/>
</dbReference>
<reference evidence="6 7" key="1">
    <citation type="journal article" date="2013" name="PLoS ONE">
        <title>Predicting the Proteins of Angomonas deanei, Strigomonas culicis and Their Respective Endosymbionts Reveals New Aspects of the Trypanosomatidae Family.</title>
        <authorList>
            <person name="Motta M.C."/>
            <person name="Martins A.C."/>
            <person name="de Souza S.S."/>
            <person name="Catta-Preta C.M."/>
            <person name="Silva R."/>
            <person name="Klein C.C."/>
            <person name="de Almeida L.G."/>
            <person name="de Lima Cunha O."/>
            <person name="Ciapina L.P."/>
            <person name="Brocchi M."/>
            <person name="Colabardini A.C."/>
            <person name="de Araujo Lima B."/>
            <person name="Machado C.R."/>
            <person name="de Almeida Soares C.M."/>
            <person name="Probst C.M."/>
            <person name="de Menezes C.B."/>
            <person name="Thompson C.E."/>
            <person name="Bartholomeu D.C."/>
            <person name="Gradia D.F."/>
            <person name="Pavoni D.P."/>
            <person name="Grisard E.C."/>
            <person name="Fantinatti-Garboggini F."/>
            <person name="Marchini F.K."/>
            <person name="Rodrigues-Luiz G.F."/>
            <person name="Wagner G."/>
            <person name="Goldman G.H."/>
            <person name="Fietto J.L."/>
            <person name="Elias M.C."/>
            <person name="Goldman M.H."/>
            <person name="Sagot M.F."/>
            <person name="Pereira M."/>
            <person name="Stoco P.H."/>
            <person name="de Mendonca-Neto R.P."/>
            <person name="Teixeira S.M."/>
            <person name="Maciel T.E."/>
            <person name="de Oliveira Mendes T.A."/>
            <person name="Urmenyi T.P."/>
            <person name="de Souza W."/>
            <person name="Schenkman S."/>
            <person name="de Vasconcelos A.T."/>
        </authorList>
    </citation>
    <scope>NUCLEOTIDE SEQUENCE [LARGE SCALE GENOMIC DNA]</scope>
</reference>
<keyword evidence="7" id="KW-1185">Reference proteome</keyword>
<evidence type="ECO:0000256" key="2">
    <source>
        <dbReference type="ARBA" id="ARBA00022737"/>
    </source>
</evidence>
<dbReference type="InterPro" id="IPR015943">
    <property type="entry name" value="WD40/YVTN_repeat-like_dom_sf"/>
</dbReference>
<keyword evidence="1 3" id="KW-0853">WD repeat</keyword>
<feature type="repeat" description="WD" evidence="3">
    <location>
        <begin position="443"/>
        <end position="478"/>
    </location>
</feature>
<feature type="region of interest" description="Disordered" evidence="4">
    <location>
        <begin position="1"/>
        <end position="80"/>
    </location>
</feature>
<protein>
    <submittedName>
        <fullName evidence="6">Ribosome assembly protein RRB1</fullName>
    </submittedName>
</protein>
<dbReference type="SUPFAM" id="SSF50978">
    <property type="entry name" value="WD40 repeat-like"/>
    <property type="match status" value="1"/>
</dbReference>
<evidence type="ECO:0000256" key="4">
    <source>
        <dbReference type="SAM" id="MobiDB-lite"/>
    </source>
</evidence>
<evidence type="ECO:0000313" key="7">
    <source>
        <dbReference type="Proteomes" id="UP000015354"/>
    </source>
</evidence>
<dbReference type="Pfam" id="PF12265">
    <property type="entry name" value="CAF1C_H4-bd"/>
    <property type="match status" value="1"/>
</dbReference>
<evidence type="ECO:0000256" key="1">
    <source>
        <dbReference type="ARBA" id="ARBA00022574"/>
    </source>
</evidence>
<sequence>MKKGVKRSAREEEEARPVRQRKEGVSAKETEEAEEEDHSSAEWSDDAEDEGLYDDMVDEDEEEIIDDEDDEDYEDFQKESSGALTKALKSVSFADDAADNDKADVAVFRADQEMEGMEEGMKLEFSNKAYDSFFQLRTEYPCLSFDVITDPDGSNRTKYPLSMMLVCGSQADELSKNHLVVLRVSNICRTKHDEEDDDDSEDSFIGDEGESEESDGEEAEEVNDGEPIVNHRTITHHGTANRVRCCPHKDSQLVAVWSDAGHVQVFDLSDDVRILADFANWSKEQAKAWKGADKKKSPLKFCTPASTHQTEGYALDWSPLRQGVFASGDCNGTIFAWQPTDDGRWRCVASNTDAGMSVEELQWSPTQGDVLLSARAGGVVEVWDTRDMRASKVRWQADPTDINVADWNRVRQASHLLVTGADSGAVAVWDLRKLSATEPIQRLPWHKRSITSVEFSMHNESVLSVTADDGQCTLWDLSLERDPSEEQQVIGELFNRADLTGIPDQLMFQHQGLTHPKEAHWHSQIPGMVVTTDYEGLNLFRPMNWRSLMK</sequence>